<dbReference type="PANTHER" id="PTHR12526">
    <property type="entry name" value="GLYCOSYLTRANSFERASE"/>
    <property type="match status" value="1"/>
</dbReference>
<feature type="domain" description="Glycosyltransferase subfamily 4-like N-terminal" evidence="2">
    <location>
        <begin position="14"/>
        <end position="173"/>
    </location>
</feature>
<dbReference type="SUPFAM" id="SSF53756">
    <property type="entry name" value="UDP-Glycosyltransferase/glycogen phosphorylase"/>
    <property type="match status" value="1"/>
</dbReference>
<comment type="caution">
    <text evidence="3">The sequence shown here is derived from an EMBL/GenBank/DDBJ whole genome shotgun (WGS) entry which is preliminary data.</text>
</comment>
<gene>
    <name evidence="3" type="ORF">CHL78_009250</name>
</gene>
<keyword evidence="4" id="KW-1185">Reference proteome</keyword>
<dbReference type="OrthoDB" id="9772485at2"/>
<evidence type="ECO:0000313" key="3">
    <source>
        <dbReference type="EMBL" id="RDY27393.1"/>
    </source>
</evidence>
<dbReference type="PANTHER" id="PTHR12526:SF638">
    <property type="entry name" value="SPORE COAT PROTEIN SA"/>
    <property type="match status" value="1"/>
</dbReference>
<proteinExistence type="predicted"/>
<dbReference type="InterPro" id="IPR001296">
    <property type="entry name" value="Glyco_trans_1"/>
</dbReference>
<accession>A0A371J3V0</accession>
<dbReference type="Pfam" id="PF13439">
    <property type="entry name" value="Glyco_transf_4"/>
    <property type="match status" value="1"/>
</dbReference>
<dbReference type="InterPro" id="IPR028098">
    <property type="entry name" value="Glyco_trans_4-like_N"/>
</dbReference>
<evidence type="ECO:0000259" key="1">
    <source>
        <dbReference type="Pfam" id="PF00534"/>
    </source>
</evidence>
<evidence type="ECO:0000259" key="2">
    <source>
        <dbReference type="Pfam" id="PF13439"/>
    </source>
</evidence>
<dbReference type="AlphaFoldDB" id="A0A371J3V0"/>
<sequence length="369" mass="41290">MKKIIHIITGLDNGGAEMMLYKLLSNIEKGKYDIEVVSMTDEGFFGSKIKDLGIKVHTLDMKKGIPTISGIKKAVNIVKDADVVQTWMYHSDLLGLIVCKIAGIKKLIWGIHHSNLDKDKNKKLVLLVAKVNSMLSKYTYKITSCSTYATKVHIDFGYDESKFVNIPNGFDLDMYYNREGSRESVCRELNIDSNKKIVCHVARWDILKDYKTLTTSLGIVSKELKDVEFILCGGSIDNNNIELKDLLKQNNISKNTHLLGIRSDIPKIMSAADIFVLSSSGEAFPNVIGEAMACETPCVVTDVGDCKYIVDQYGTAVEKQNPTELANGIINMLKLGDNELINLGIKSRERVIDNFEISKVVNMFENLYK</sequence>
<name>A0A371J3V0_9FIRM</name>
<reference evidence="3 4" key="1">
    <citation type="journal article" date="2017" name="Genome Announc.">
        <title>Draft Genome Sequence of Romboutsia weinsteinii sp. nov. Strain CCRI-19649(T) Isolated from Surface Water.</title>
        <authorList>
            <person name="Maheux A.F."/>
            <person name="Boudreau D.K."/>
            <person name="Berube E."/>
            <person name="Boissinot M."/>
            <person name="Cantin P."/>
            <person name="Raymond F."/>
            <person name="Corbeil J."/>
            <person name="Omar R.F."/>
            <person name="Bergeron M.G."/>
        </authorList>
    </citation>
    <scope>NUCLEOTIDE SEQUENCE [LARGE SCALE GENOMIC DNA]</scope>
    <source>
        <strain evidence="3 4">CCRI-19649</strain>
    </source>
</reference>
<dbReference type="EMBL" id="NOJY02000013">
    <property type="protein sequence ID" value="RDY27393.1"/>
    <property type="molecule type" value="Genomic_DNA"/>
</dbReference>
<organism evidence="3 4">
    <name type="scientific">Romboutsia weinsteinii</name>
    <dbReference type="NCBI Taxonomy" id="2020949"/>
    <lineage>
        <taxon>Bacteria</taxon>
        <taxon>Bacillati</taxon>
        <taxon>Bacillota</taxon>
        <taxon>Clostridia</taxon>
        <taxon>Peptostreptococcales</taxon>
        <taxon>Peptostreptococcaceae</taxon>
        <taxon>Romboutsia</taxon>
    </lineage>
</organism>
<protein>
    <submittedName>
        <fullName evidence="3">Glycosyltransferase</fullName>
    </submittedName>
</protein>
<dbReference type="RefSeq" id="WP_094366154.1">
    <property type="nucleotide sequence ID" value="NZ_NOJY02000013.1"/>
</dbReference>
<feature type="domain" description="Glycosyl transferase family 1" evidence="1">
    <location>
        <begin position="187"/>
        <end position="338"/>
    </location>
</feature>
<dbReference type="GO" id="GO:0016757">
    <property type="term" value="F:glycosyltransferase activity"/>
    <property type="evidence" value="ECO:0007669"/>
    <property type="project" value="InterPro"/>
</dbReference>
<dbReference type="Gene3D" id="3.40.50.2000">
    <property type="entry name" value="Glycogen Phosphorylase B"/>
    <property type="match status" value="2"/>
</dbReference>
<evidence type="ECO:0000313" key="4">
    <source>
        <dbReference type="Proteomes" id="UP000215694"/>
    </source>
</evidence>
<dbReference type="Proteomes" id="UP000215694">
    <property type="component" value="Unassembled WGS sequence"/>
</dbReference>
<dbReference type="Pfam" id="PF00534">
    <property type="entry name" value="Glycos_transf_1"/>
    <property type="match status" value="1"/>
</dbReference>
<keyword evidence="3" id="KW-0808">Transferase</keyword>